<dbReference type="InterPro" id="IPR029000">
    <property type="entry name" value="Cyclophilin-like_dom_sf"/>
</dbReference>
<evidence type="ECO:0000313" key="7">
    <source>
        <dbReference type="Proteomes" id="UP000185622"/>
    </source>
</evidence>
<feature type="domain" description="Carboxyltransferase" evidence="5">
    <location>
        <begin position="3"/>
        <end position="102"/>
    </location>
</feature>
<name>A0ABN4XCJ5_9RHOB</name>
<evidence type="ECO:0000259" key="5">
    <source>
        <dbReference type="Pfam" id="PF02682"/>
    </source>
</evidence>
<keyword evidence="3" id="KW-0067">ATP-binding</keyword>
<keyword evidence="7" id="KW-1185">Reference proteome</keyword>
<evidence type="ECO:0000256" key="3">
    <source>
        <dbReference type="ARBA" id="ARBA00022840"/>
    </source>
</evidence>
<organism evidence="6 7">
    <name type="scientific">Thioclava nitratireducens</name>
    <dbReference type="NCBI Taxonomy" id="1915078"/>
    <lineage>
        <taxon>Bacteria</taxon>
        <taxon>Pseudomonadati</taxon>
        <taxon>Pseudomonadota</taxon>
        <taxon>Alphaproteobacteria</taxon>
        <taxon>Rhodobacterales</taxon>
        <taxon>Paracoccaceae</taxon>
        <taxon>Thioclava</taxon>
    </lineage>
</organism>
<dbReference type="RefSeq" id="WP_077701111.1">
    <property type="nucleotide sequence ID" value="NZ_CP019437.1"/>
</dbReference>
<reference evidence="6 7" key="1">
    <citation type="submission" date="2017-01" db="EMBL/GenBank/DDBJ databases">
        <title>The complete genome sequence of a sulfur-oxidizing marine bacterium Thioclava sp. 25B10_4T.</title>
        <authorList>
            <person name="Liu Y."/>
            <person name="Lai Q."/>
            <person name="Shao Z."/>
        </authorList>
    </citation>
    <scope>NUCLEOTIDE SEQUENCE [LARGE SCALE GENOMIC DNA]</scope>
    <source>
        <strain evidence="6 7">25B10_4</strain>
    </source>
</reference>
<dbReference type="SUPFAM" id="SSF50891">
    <property type="entry name" value="Cyclophilin-like"/>
    <property type="match status" value="1"/>
</dbReference>
<proteinExistence type="predicted"/>
<evidence type="ECO:0000256" key="1">
    <source>
        <dbReference type="ARBA" id="ARBA00022741"/>
    </source>
</evidence>
<protein>
    <recommendedName>
        <fullName evidence="5">Carboxyltransferase domain-containing protein</fullName>
    </recommendedName>
</protein>
<dbReference type="Proteomes" id="UP000185622">
    <property type="component" value="Chromosome"/>
</dbReference>
<evidence type="ECO:0000313" key="6">
    <source>
        <dbReference type="EMBL" id="AQS47163.1"/>
    </source>
</evidence>
<accession>A0ABN4XCJ5</accession>
<feature type="region of interest" description="Disordered" evidence="4">
    <location>
        <begin position="1"/>
        <end position="20"/>
    </location>
</feature>
<evidence type="ECO:0000256" key="4">
    <source>
        <dbReference type="SAM" id="MobiDB-lite"/>
    </source>
</evidence>
<dbReference type="Gene3D" id="2.40.100.10">
    <property type="entry name" value="Cyclophilin-like"/>
    <property type="match status" value="1"/>
</dbReference>
<dbReference type="InterPro" id="IPR003833">
    <property type="entry name" value="CT_C_D"/>
</dbReference>
<dbReference type="Pfam" id="PF02682">
    <property type="entry name" value="CT_C_D"/>
    <property type="match status" value="1"/>
</dbReference>
<keyword evidence="1" id="KW-0547">Nucleotide-binding</keyword>
<sequence length="145" mass="15816">MKRLADEIAQGPLEMPDPARRGTIPVAFGGDDCRQLRDVARATGQSEAATIRENCDSDLRVLTIGFATGQPYIGVLVRGGAWDLPRMSELNPQVPAGALFVAVLEDAAMRWAARYSRSSDEQSQDYPRRRPRALIRSCCAGAQPT</sequence>
<dbReference type="EMBL" id="CP019437">
    <property type="protein sequence ID" value="AQS47163.1"/>
    <property type="molecule type" value="Genomic_DNA"/>
</dbReference>
<keyword evidence="2" id="KW-0378">Hydrolase</keyword>
<evidence type="ECO:0000256" key="2">
    <source>
        <dbReference type="ARBA" id="ARBA00022801"/>
    </source>
</evidence>
<gene>
    <name evidence="6" type="ORF">BMG03_04635</name>
</gene>